<name>A0A0A2W7I8_BEABA</name>
<feature type="region of interest" description="Disordered" evidence="1">
    <location>
        <begin position="1"/>
        <end position="224"/>
    </location>
</feature>
<feature type="compositionally biased region" description="Gly residues" evidence="1">
    <location>
        <begin position="213"/>
        <end position="223"/>
    </location>
</feature>
<evidence type="ECO:0000313" key="2">
    <source>
        <dbReference type="EMBL" id="KGQ08944.1"/>
    </source>
</evidence>
<gene>
    <name evidence="2" type="ORF">BBAD15_g5720</name>
</gene>
<accession>A0A0A2W7I8</accession>
<feature type="compositionally biased region" description="Basic and acidic residues" evidence="1">
    <location>
        <begin position="70"/>
        <end position="79"/>
    </location>
</feature>
<feature type="compositionally biased region" description="Gly residues" evidence="1">
    <location>
        <begin position="1"/>
        <end position="11"/>
    </location>
</feature>
<feature type="compositionally biased region" description="Basic and acidic residues" evidence="1">
    <location>
        <begin position="97"/>
        <end position="115"/>
    </location>
</feature>
<reference evidence="2 3" key="1">
    <citation type="submission" date="2012-10" db="EMBL/GenBank/DDBJ databases">
        <title>Genome sequencing and analysis of entomopathogenic fungi Beauveria bassiana D1-5.</title>
        <authorList>
            <person name="Li Q."/>
            <person name="Wang L."/>
            <person name="Zhang Z."/>
            <person name="Wang Q."/>
            <person name="Ren J."/>
            <person name="Wang M."/>
            <person name="Xu W."/>
            <person name="Wang J."/>
            <person name="Lu Y."/>
            <person name="Du Q."/>
            <person name="Sun Z."/>
        </authorList>
    </citation>
    <scope>NUCLEOTIDE SEQUENCE [LARGE SCALE GENOMIC DNA]</scope>
    <source>
        <strain evidence="2 3">D1-5</strain>
    </source>
</reference>
<organism evidence="2 3">
    <name type="scientific">Beauveria bassiana D1-5</name>
    <dbReference type="NCBI Taxonomy" id="1245745"/>
    <lineage>
        <taxon>Eukaryota</taxon>
        <taxon>Fungi</taxon>
        <taxon>Dikarya</taxon>
        <taxon>Ascomycota</taxon>
        <taxon>Pezizomycotina</taxon>
        <taxon>Sordariomycetes</taxon>
        <taxon>Hypocreomycetidae</taxon>
        <taxon>Hypocreales</taxon>
        <taxon>Cordycipitaceae</taxon>
        <taxon>Beauveria</taxon>
    </lineage>
</organism>
<dbReference type="AlphaFoldDB" id="A0A0A2W7I8"/>
<evidence type="ECO:0000256" key="1">
    <source>
        <dbReference type="SAM" id="MobiDB-lite"/>
    </source>
</evidence>
<dbReference type="HOGENOM" id="CLU_976561_0_0_1"/>
<evidence type="ECO:0000313" key="3">
    <source>
        <dbReference type="Proteomes" id="UP000030106"/>
    </source>
</evidence>
<feature type="compositionally biased region" description="Basic and acidic residues" evidence="1">
    <location>
        <begin position="33"/>
        <end position="55"/>
    </location>
</feature>
<protein>
    <submittedName>
        <fullName evidence="2">Uncharacterized protein</fullName>
    </submittedName>
</protein>
<sequence length="285" mass="31334">MPGGGAPGRGGPAHDIVVEAGELRPEQSPLPKVRVDGHREEERAEGQAREQRDEPGEGGAAPEEQLEAGGAKEKGRFGAEDDGGEDEQEKSLLLAGESERGRGLREEKRRSERRCLQSVRKHVGQRPAQIKHEMELAHHEHHPPTPRRFPKRRVEAAPENKQAQRVERAQDAAHQHLRAREAGHRNERLAQGREDDGADKSAGHGAGKDKVVVGGGERGGAVRAGGRAVDEHVVRGLQGEGLLDFGRGREEQVREGHGKEQHVESDIYFSSFISWGARAPRRMER</sequence>
<dbReference type="EMBL" id="ANFO01000525">
    <property type="protein sequence ID" value="KGQ08944.1"/>
    <property type="molecule type" value="Genomic_DNA"/>
</dbReference>
<proteinExistence type="predicted"/>
<comment type="caution">
    <text evidence="2">The sequence shown here is derived from an EMBL/GenBank/DDBJ whole genome shotgun (WGS) entry which is preliminary data.</text>
</comment>
<feature type="compositionally biased region" description="Basic residues" evidence="1">
    <location>
        <begin position="139"/>
        <end position="151"/>
    </location>
</feature>
<feature type="compositionally biased region" description="Basic and acidic residues" evidence="1">
    <location>
        <begin position="152"/>
        <end position="211"/>
    </location>
</feature>
<dbReference type="Proteomes" id="UP000030106">
    <property type="component" value="Unassembled WGS sequence"/>
</dbReference>
<feature type="compositionally biased region" description="Low complexity" evidence="1">
    <location>
        <begin position="60"/>
        <end position="69"/>
    </location>
</feature>